<dbReference type="RefSeq" id="WP_007842836.1">
    <property type="nucleotide sequence ID" value="NZ_AKJY01000030.1"/>
</dbReference>
<dbReference type="Gene3D" id="2.40.70.10">
    <property type="entry name" value="Acid Proteases"/>
    <property type="match status" value="1"/>
</dbReference>
<name>J2T3S0_9FLAO</name>
<evidence type="ECO:0008006" key="3">
    <source>
        <dbReference type="Google" id="ProtNLM"/>
    </source>
</evidence>
<dbReference type="AlphaFoldDB" id="J2T3S0"/>
<accession>J2T3S0</accession>
<dbReference type="InterPro" id="IPR021109">
    <property type="entry name" value="Peptidase_aspartic_dom_sf"/>
</dbReference>
<dbReference type="OrthoDB" id="7548156at2"/>
<keyword evidence="2" id="KW-1185">Reference proteome</keyword>
<dbReference type="Proteomes" id="UP000007509">
    <property type="component" value="Unassembled WGS sequence"/>
</dbReference>
<dbReference type="EMBL" id="AKJY01000030">
    <property type="protein sequence ID" value="EJL72662.1"/>
    <property type="molecule type" value="Genomic_DNA"/>
</dbReference>
<reference evidence="1 2" key="1">
    <citation type="journal article" date="2012" name="J. Bacteriol.">
        <title>Twenty-one genome sequences from Pseudomonas species and 19 genome sequences from diverse bacteria isolated from the rhizosphere and endosphere of Populus deltoides.</title>
        <authorList>
            <person name="Brown S.D."/>
            <person name="Utturkar S.M."/>
            <person name="Klingeman D.M."/>
            <person name="Johnson C.M."/>
            <person name="Martin S.L."/>
            <person name="Land M.L."/>
            <person name="Lu T.Y."/>
            <person name="Schadt C.W."/>
            <person name="Doktycz M.J."/>
            <person name="Pelletier D.A."/>
        </authorList>
    </citation>
    <scope>NUCLEOTIDE SEQUENCE [LARGE SCALE GENOMIC DNA]</scope>
    <source>
        <strain evidence="1 2">CF314</strain>
    </source>
</reference>
<proteinExistence type="predicted"/>
<dbReference type="PATRIC" id="fig|1144316.3.peg.1817"/>
<comment type="caution">
    <text evidence="1">The sequence shown here is derived from an EMBL/GenBank/DDBJ whole genome shotgun (WGS) entry which is preliminary data.</text>
</comment>
<evidence type="ECO:0000313" key="1">
    <source>
        <dbReference type="EMBL" id="EJL72662.1"/>
    </source>
</evidence>
<organism evidence="1 2">
    <name type="scientific">Chryseobacterium populi</name>
    <dbReference type="NCBI Taxonomy" id="1144316"/>
    <lineage>
        <taxon>Bacteria</taxon>
        <taxon>Pseudomonadati</taxon>
        <taxon>Bacteroidota</taxon>
        <taxon>Flavobacteriia</taxon>
        <taxon>Flavobacteriales</taxon>
        <taxon>Weeksellaceae</taxon>
        <taxon>Chryseobacterium group</taxon>
        <taxon>Chryseobacterium</taxon>
    </lineage>
</organism>
<protein>
    <recommendedName>
        <fullName evidence="3">Aspartyl protease</fullName>
    </recommendedName>
</protein>
<gene>
    <name evidence="1" type="ORF">PMI13_01809</name>
</gene>
<sequence>MKTFRKIAFTLLIIFIVLSAGGYVYFDKKFTPPPNTLIVSGISENIPVKWVADGDNLYSALLLPVRLKGISQVFYMQLDTGSPTTVFYTNSLQSIHEKISPKSNLKNIFSSFKLNKMEVSSSGFQLINHGDSADTENPEAVNIIGTIGNDLLEKRIIILNFKDHTCSFTDRIDEKGFSGFEFKKRKILLPAKIGNEKLKLMFDSGTSGYELITNKESWDQYRLSNSHIKSEKGNSWGNTLSIKSSAAHQKIEMGSSILKLSEVTYIEGTSKMQNFLMKSSGMKGMLGNKIFINHILILDCKREKFMIKESEVKHSK</sequence>
<evidence type="ECO:0000313" key="2">
    <source>
        <dbReference type="Proteomes" id="UP000007509"/>
    </source>
</evidence>